<dbReference type="SUPFAM" id="SSF48371">
    <property type="entry name" value="ARM repeat"/>
    <property type="match status" value="1"/>
</dbReference>
<accession>A0A9Q1K990</accession>
<dbReference type="Gene3D" id="1.25.10.10">
    <property type="entry name" value="Leucine-rich Repeat Variant"/>
    <property type="match status" value="1"/>
</dbReference>
<dbReference type="AlphaFoldDB" id="A0A9Q1K990"/>
<dbReference type="PANTHER" id="PTHR23120:SF0">
    <property type="entry name" value="MAESTRO HEAT-LIKE REPEAT FAMILY MEMBER 1"/>
    <property type="match status" value="1"/>
</dbReference>
<keyword evidence="2" id="KW-1185">Reference proteome</keyword>
<evidence type="ECO:0000313" key="1">
    <source>
        <dbReference type="EMBL" id="KAJ8438693.1"/>
    </source>
</evidence>
<dbReference type="Proteomes" id="UP001153076">
    <property type="component" value="Unassembled WGS sequence"/>
</dbReference>
<reference evidence="1" key="1">
    <citation type="submission" date="2022-04" db="EMBL/GenBank/DDBJ databases">
        <title>Carnegiea gigantea Genome sequencing and assembly v2.</title>
        <authorList>
            <person name="Copetti D."/>
            <person name="Sanderson M.J."/>
            <person name="Burquez A."/>
            <person name="Wojciechowski M.F."/>
        </authorList>
    </citation>
    <scope>NUCLEOTIDE SEQUENCE</scope>
    <source>
        <strain evidence="1">SGP5-SGP5p</strain>
        <tissue evidence="1">Aerial part</tissue>
    </source>
</reference>
<dbReference type="InterPro" id="IPR016024">
    <property type="entry name" value="ARM-type_fold"/>
</dbReference>
<dbReference type="PANTHER" id="PTHR23120">
    <property type="entry name" value="MAESTRO-RELATED HEAT DOMAIN-CONTAINING"/>
    <property type="match status" value="1"/>
</dbReference>
<evidence type="ECO:0000313" key="2">
    <source>
        <dbReference type="Proteomes" id="UP001153076"/>
    </source>
</evidence>
<comment type="caution">
    <text evidence="1">The sequence shown here is derived from an EMBL/GenBank/DDBJ whole genome shotgun (WGS) entry which is preliminary data.</text>
</comment>
<name>A0A9Q1K990_9CARY</name>
<gene>
    <name evidence="1" type="ORF">Cgig2_011876</name>
</gene>
<dbReference type="GO" id="GO:0005737">
    <property type="term" value="C:cytoplasm"/>
    <property type="evidence" value="ECO:0007669"/>
    <property type="project" value="TreeGrafter"/>
</dbReference>
<dbReference type="OrthoDB" id="1401726at2759"/>
<dbReference type="InterPro" id="IPR045206">
    <property type="entry name" value="Maestro_heat-like_prot"/>
</dbReference>
<protein>
    <submittedName>
        <fullName evidence="1">Uncharacterized protein</fullName>
    </submittedName>
</protein>
<dbReference type="EMBL" id="JAKOGI010000244">
    <property type="protein sequence ID" value="KAJ8438693.1"/>
    <property type="molecule type" value="Genomic_DNA"/>
</dbReference>
<dbReference type="InterPro" id="IPR011989">
    <property type="entry name" value="ARM-like"/>
</dbReference>
<organism evidence="1 2">
    <name type="scientific">Carnegiea gigantea</name>
    <dbReference type="NCBI Taxonomy" id="171969"/>
    <lineage>
        <taxon>Eukaryota</taxon>
        <taxon>Viridiplantae</taxon>
        <taxon>Streptophyta</taxon>
        <taxon>Embryophyta</taxon>
        <taxon>Tracheophyta</taxon>
        <taxon>Spermatophyta</taxon>
        <taxon>Magnoliopsida</taxon>
        <taxon>eudicotyledons</taxon>
        <taxon>Gunneridae</taxon>
        <taxon>Pentapetalae</taxon>
        <taxon>Caryophyllales</taxon>
        <taxon>Cactineae</taxon>
        <taxon>Cactaceae</taxon>
        <taxon>Cactoideae</taxon>
        <taxon>Echinocereeae</taxon>
        <taxon>Carnegiea</taxon>
    </lineage>
</organism>
<proteinExistence type="predicted"/>
<sequence length="236" mass="26075">MMIEALIYSRSTITVAEEAQKPKSAMDRGEEKLGRVKSKAAQALMLGHTPFFPFLSFSCLSDGLGCLLEQMVEALCRHVSDESATIPSIHIKRYTTQVLGVILALLDDLDETVQLTAVSCLLVVTPLILLSEVANEHLYRIRILIILLQVLDSSPSEAVEPILLNLSVRIRNLQVSMNTKMRTMAIAAFGALCRFAVGTHIEAFLEQVPPRHPMHPFPVLIVLRHCCAHGLDVVIL</sequence>